<keyword evidence="2" id="KW-0479">Metal-binding</keyword>
<dbReference type="PANTHER" id="PTHR43189">
    <property type="entry name" value="ZINC-TYPE ALCOHOL DEHYDROGENASE-LIKE PROTEIN C1198.01-RELATED"/>
    <property type="match status" value="1"/>
</dbReference>
<dbReference type="CDD" id="cd08230">
    <property type="entry name" value="glucose_DH"/>
    <property type="match status" value="1"/>
</dbReference>
<dbReference type="Gene3D" id="3.90.180.10">
    <property type="entry name" value="Medium-chain alcohol dehydrogenases, catalytic domain"/>
    <property type="match status" value="1"/>
</dbReference>
<evidence type="ECO:0000256" key="1">
    <source>
        <dbReference type="ARBA" id="ARBA00001947"/>
    </source>
</evidence>
<dbReference type="InterPro" id="IPR036291">
    <property type="entry name" value="NAD(P)-bd_dom_sf"/>
</dbReference>
<reference evidence="7" key="1">
    <citation type="submission" date="2022-06" db="EMBL/GenBank/DDBJ databases">
        <title>Genomic Encyclopedia of Archaeal and Bacterial Type Strains, Phase II (KMG-II): from individual species to whole genera.</title>
        <authorList>
            <person name="Goeker M."/>
        </authorList>
    </citation>
    <scope>NUCLEOTIDE SEQUENCE</scope>
    <source>
        <strain evidence="7">DSM 43935</strain>
    </source>
</reference>
<keyword evidence="4" id="KW-0560">Oxidoreductase</keyword>
<evidence type="ECO:0000259" key="6">
    <source>
        <dbReference type="Pfam" id="PF16912"/>
    </source>
</evidence>
<dbReference type="AlphaFoldDB" id="A0AAE3GG75"/>
<name>A0AAE3GG75_9PSEU</name>
<keyword evidence="3" id="KW-0862">Zinc</keyword>
<sequence length="359" mass="38290">MRGYLRGVRALTVDPKQPDSLRVSELPDPQPAAGDLLVEGLAVGVCGTDKEIVRAEYGWSPPDRQRLVLGHESLGRVRTAPPGSGFSPGDLVVGVVRRPDPVPCGACAHGEFDMCRNGRYTERGIKQRDGYGSQLWCVEIDYAVTLDPRLAHVGVLVEPTTVVVKAWEQVWRVGERGWFEPRRALVTGAGPIGLLAALVGLRRGLDVHVLDRVTSGPKPALVQALGATYHHDSVDSVAERVRPDVVVEATGAASVVFDAIASTPPYGIVCLTGVSPAGRTLSVDAGGINRGLVLENDVVIGSVNANLRHYRQAAQVLAESDVDWLGGLISRRVPLDRFADAFTAQPDDVKVVITLDGSG</sequence>
<dbReference type="Proteomes" id="UP001206128">
    <property type="component" value="Unassembled WGS sequence"/>
</dbReference>
<evidence type="ECO:0000256" key="4">
    <source>
        <dbReference type="ARBA" id="ARBA00023002"/>
    </source>
</evidence>
<keyword evidence="8" id="KW-1185">Reference proteome</keyword>
<dbReference type="Gene3D" id="3.40.50.720">
    <property type="entry name" value="NAD(P)-binding Rossmann-like Domain"/>
    <property type="match status" value="1"/>
</dbReference>
<evidence type="ECO:0000313" key="7">
    <source>
        <dbReference type="EMBL" id="MCP2167672.1"/>
    </source>
</evidence>
<evidence type="ECO:0000256" key="2">
    <source>
        <dbReference type="ARBA" id="ARBA00022723"/>
    </source>
</evidence>
<dbReference type="EMBL" id="JAMTCK010000011">
    <property type="protein sequence ID" value="MCP2167672.1"/>
    <property type="molecule type" value="Genomic_DNA"/>
</dbReference>
<dbReference type="RefSeq" id="WP_253774779.1">
    <property type="nucleotide sequence ID" value="NZ_JAMTCK010000011.1"/>
</dbReference>
<proteinExistence type="predicted"/>
<dbReference type="InterPro" id="IPR013154">
    <property type="entry name" value="ADH-like_N"/>
</dbReference>
<dbReference type="InterPro" id="IPR031640">
    <property type="entry name" value="Glu_dehyd_C"/>
</dbReference>
<comment type="cofactor">
    <cofactor evidence="1">
        <name>Zn(2+)</name>
        <dbReference type="ChEBI" id="CHEBI:29105"/>
    </cofactor>
</comment>
<feature type="domain" description="Alcohol dehydrogenase-like N-terminal" evidence="5">
    <location>
        <begin position="33"/>
        <end position="139"/>
    </location>
</feature>
<organism evidence="7 8">
    <name type="scientific">Goodfellowiella coeruleoviolacea</name>
    <dbReference type="NCBI Taxonomy" id="334858"/>
    <lineage>
        <taxon>Bacteria</taxon>
        <taxon>Bacillati</taxon>
        <taxon>Actinomycetota</taxon>
        <taxon>Actinomycetes</taxon>
        <taxon>Pseudonocardiales</taxon>
        <taxon>Pseudonocardiaceae</taxon>
        <taxon>Goodfellowiella</taxon>
    </lineage>
</organism>
<dbReference type="SUPFAM" id="SSF51735">
    <property type="entry name" value="NAD(P)-binding Rossmann-fold domains"/>
    <property type="match status" value="1"/>
</dbReference>
<gene>
    <name evidence="7" type="ORF">LX83_004545</name>
</gene>
<dbReference type="Pfam" id="PF16912">
    <property type="entry name" value="Glu_dehyd_C"/>
    <property type="match status" value="1"/>
</dbReference>
<comment type="caution">
    <text evidence="7">The sequence shown here is derived from an EMBL/GenBank/DDBJ whole genome shotgun (WGS) entry which is preliminary data.</text>
</comment>
<evidence type="ECO:0000256" key="3">
    <source>
        <dbReference type="ARBA" id="ARBA00022833"/>
    </source>
</evidence>
<accession>A0AAE3GG75</accession>
<dbReference type="PANTHER" id="PTHR43189:SF2">
    <property type="entry name" value="GLUCOSE 1-DEHYDROGENASE"/>
    <property type="match status" value="1"/>
</dbReference>
<feature type="domain" description="Glucose dehydrogenase C-terminal" evidence="6">
    <location>
        <begin position="151"/>
        <end position="355"/>
    </location>
</feature>
<evidence type="ECO:0000313" key="8">
    <source>
        <dbReference type="Proteomes" id="UP001206128"/>
    </source>
</evidence>
<dbReference type="InterPro" id="IPR011032">
    <property type="entry name" value="GroES-like_sf"/>
</dbReference>
<protein>
    <submittedName>
        <fullName evidence="7">Threonine dehydrogenase</fullName>
    </submittedName>
</protein>
<dbReference type="GO" id="GO:0046872">
    <property type="term" value="F:metal ion binding"/>
    <property type="evidence" value="ECO:0007669"/>
    <property type="project" value="UniProtKB-KW"/>
</dbReference>
<evidence type="ECO:0000259" key="5">
    <source>
        <dbReference type="Pfam" id="PF08240"/>
    </source>
</evidence>
<dbReference type="SUPFAM" id="SSF50129">
    <property type="entry name" value="GroES-like"/>
    <property type="match status" value="1"/>
</dbReference>
<dbReference type="GO" id="GO:0016491">
    <property type="term" value="F:oxidoreductase activity"/>
    <property type="evidence" value="ECO:0007669"/>
    <property type="project" value="UniProtKB-KW"/>
</dbReference>
<dbReference type="Pfam" id="PF08240">
    <property type="entry name" value="ADH_N"/>
    <property type="match status" value="1"/>
</dbReference>